<dbReference type="Gene3D" id="2.40.100.10">
    <property type="entry name" value="Cyclophilin-like"/>
    <property type="match status" value="1"/>
</dbReference>
<dbReference type="PIRSF" id="PIRSF001467">
    <property type="entry name" value="Peptidylpro_ismrse"/>
    <property type="match status" value="1"/>
</dbReference>
<proteinExistence type="inferred from homology"/>
<dbReference type="GO" id="GO:0061630">
    <property type="term" value="F:ubiquitin protein ligase activity"/>
    <property type="evidence" value="ECO:0007669"/>
    <property type="project" value="TreeGrafter"/>
</dbReference>
<dbReference type="EMBL" id="LNIX01000002">
    <property type="protein sequence ID" value="OXA59316.1"/>
    <property type="molecule type" value="Genomic_DNA"/>
</dbReference>
<comment type="function">
    <text evidence="3">PPIases accelerate the folding of proteins. It catalyzes the cis-trans isomerization of proline imidic peptide bonds in oligopeptides.</text>
</comment>
<comment type="caution">
    <text evidence="5">The sequence shown here is derived from an EMBL/GenBank/DDBJ whole genome shotgun (WGS) entry which is preliminary data.</text>
</comment>
<evidence type="ECO:0000256" key="2">
    <source>
        <dbReference type="ARBA" id="ARBA00023235"/>
    </source>
</evidence>
<evidence type="ECO:0000256" key="1">
    <source>
        <dbReference type="ARBA" id="ARBA00023110"/>
    </source>
</evidence>
<reference evidence="5 6" key="1">
    <citation type="submission" date="2015-12" db="EMBL/GenBank/DDBJ databases">
        <title>The genome of Folsomia candida.</title>
        <authorList>
            <person name="Faddeeva A."/>
            <person name="Derks M.F."/>
            <person name="Anvar Y."/>
            <person name="Smit S."/>
            <person name="Van Straalen N."/>
            <person name="Roelofs D."/>
        </authorList>
    </citation>
    <scope>NUCLEOTIDE SEQUENCE [LARGE SCALE GENOMIC DNA]</scope>
    <source>
        <strain evidence="5 6">VU population</strain>
        <tissue evidence="5">Whole body</tissue>
    </source>
</reference>
<organism evidence="5 6">
    <name type="scientific">Folsomia candida</name>
    <name type="common">Springtail</name>
    <dbReference type="NCBI Taxonomy" id="158441"/>
    <lineage>
        <taxon>Eukaryota</taxon>
        <taxon>Metazoa</taxon>
        <taxon>Ecdysozoa</taxon>
        <taxon>Arthropoda</taxon>
        <taxon>Hexapoda</taxon>
        <taxon>Collembola</taxon>
        <taxon>Entomobryomorpha</taxon>
        <taxon>Isotomoidea</taxon>
        <taxon>Isotomidae</taxon>
        <taxon>Proisotominae</taxon>
        <taxon>Folsomia</taxon>
    </lineage>
</organism>
<dbReference type="Pfam" id="PF00160">
    <property type="entry name" value="Pro_isomerase"/>
    <property type="match status" value="1"/>
</dbReference>
<evidence type="ECO:0000259" key="4">
    <source>
        <dbReference type="PROSITE" id="PS50072"/>
    </source>
</evidence>
<dbReference type="PRINTS" id="PR00153">
    <property type="entry name" value="CSAPPISMRASE"/>
</dbReference>
<dbReference type="OMA" id="YNDFMIQ"/>
<dbReference type="InterPro" id="IPR044666">
    <property type="entry name" value="Cyclophilin_A-like"/>
</dbReference>
<dbReference type="Proteomes" id="UP000198287">
    <property type="component" value="Unassembled WGS sequence"/>
</dbReference>
<sequence>MCCEILGYVRLNTTHGQINLELHCDITPKTCENFIILCKKGYYNGTQFHRSIRHFMIQGGDPTGKGTGGESAWTDAFEDEIRPNLHHEGRGVLSMANSGPATNKSQFFITYRSCKHLDGKHTIFGKNL</sequence>
<dbReference type="EC" id="5.2.1.8" evidence="3"/>
<protein>
    <recommendedName>
        <fullName evidence="3">Peptidyl-prolyl cis-trans isomerase</fullName>
        <shortName evidence="3">PPIase</shortName>
        <ecNumber evidence="3">5.2.1.8</ecNumber>
    </recommendedName>
</protein>
<dbReference type="AlphaFoldDB" id="A0A226ERU9"/>
<evidence type="ECO:0000256" key="3">
    <source>
        <dbReference type="RuleBase" id="RU363019"/>
    </source>
</evidence>
<dbReference type="InterPro" id="IPR029000">
    <property type="entry name" value="Cyclophilin-like_dom_sf"/>
</dbReference>
<dbReference type="SUPFAM" id="SSF50891">
    <property type="entry name" value="Cyclophilin-like"/>
    <property type="match status" value="1"/>
</dbReference>
<comment type="similarity">
    <text evidence="3">Belongs to the cyclophilin-type PPIase family.</text>
</comment>
<evidence type="ECO:0000313" key="5">
    <source>
        <dbReference type="EMBL" id="OXA59316.1"/>
    </source>
</evidence>
<feature type="domain" description="PPIase cyclophilin-type" evidence="4">
    <location>
        <begin position="5"/>
        <end position="128"/>
    </location>
</feature>
<dbReference type="GO" id="GO:0000209">
    <property type="term" value="P:protein polyubiquitination"/>
    <property type="evidence" value="ECO:0007669"/>
    <property type="project" value="TreeGrafter"/>
</dbReference>
<dbReference type="InterPro" id="IPR024936">
    <property type="entry name" value="Cyclophilin-type_PPIase"/>
</dbReference>
<keyword evidence="1 3" id="KW-0697">Rotamase</keyword>
<keyword evidence="2 3" id="KW-0413">Isomerase</keyword>
<dbReference type="PANTHER" id="PTHR45625:SF1">
    <property type="entry name" value="RING-TYPE E3 UBIQUITIN-PROTEIN LIGASE PPIL2"/>
    <property type="match status" value="1"/>
</dbReference>
<dbReference type="GO" id="GO:0006457">
    <property type="term" value="P:protein folding"/>
    <property type="evidence" value="ECO:0007669"/>
    <property type="project" value="InterPro"/>
</dbReference>
<dbReference type="InterPro" id="IPR020892">
    <property type="entry name" value="Cyclophilin-type_PPIase_CS"/>
</dbReference>
<gene>
    <name evidence="5" type="ORF">Fcan01_04343</name>
</gene>
<dbReference type="InterPro" id="IPR002130">
    <property type="entry name" value="Cyclophilin-type_PPIase_dom"/>
</dbReference>
<dbReference type="OrthoDB" id="30774at2759"/>
<dbReference type="GO" id="GO:0071013">
    <property type="term" value="C:catalytic step 2 spliceosome"/>
    <property type="evidence" value="ECO:0007669"/>
    <property type="project" value="TreeGrafter"/>
</dbReference>
<evidence type="ECO:0000313" key="6">
    <source>
        <dbReference type="Proteomes" id="UP000198287"/>
    </source>
</evidence>
<dbReference type="STRING" id="158441.A0A226ERU9"/>
<dbReference type="GO" id="GO:0003755">
    <property type="term" value="F:peptidyl-prolyl cis-trans isomerase activity"/>
    <property type="evidence" value="ECO:0007669"/>
    <property type="project" value="UniProtKB-UniRule"/>
</dbReference>
<accession>A0A226ERU9</accession>
<dbReference type="PROSITE" id="PS50072">
    <property type="entry name" value="CSA_PPIASE_2"/>
    <property type="match status" value="1"/>
</dbReference>
<name>A0A226ERU9_FOLCA</name>
<dbReference type="PANTHER" id="PTHR45625">
    <property type="entry name" value="PEPTIDYL-PROLYL CIS-TRANS ISOMERASE-RELATED"/>
    <property type="match status" value="1"/>
</dbReference>
<dbReference type="PROSITE" id="PS00170">
    <property type="entry name" value="CSA_PPIASE_1"/>
    <property type="match status" value="1"/>
</dbReference>
<comment type="catalytic activity">
    <reaction evidence="3">
        <text>[protein]-peptidylproline (omega=180) = [protein]-peptidylproline (omega=0)</text>
        <dbReference type="Rhea" id="RHEA:16237"/>
        <dbReference type="Rhea" id="RHEA-COMP:10747"/>
        <dbReference type="Rhea" id="RHEA-COMP:10748"/>
        <dbReference type="ChEBI" id="CHEBI:83833"/>
        <dbReference type="ChEBI" id="CHEBI:83834"/>
        <dbReference type="EC" id="5.2.1.8"/>
    </reaction>
</comment>
<keyword evidence="6" id="KW-1185">Reference proteome</keyword>